<dbReference type="RefSeq" id="WP_058641366.1">
    <property type="nucleotide sequence ID" value="NZ_LDSL01000050.1"/>
</dbReference>
<dbReference type="Pfam" id="PF05437">
    <property type="entry name" value="AzlD"/>
    <property type="match status" value="1"/>
</dbReference>
<keyword evidence="3" id="KW-1185">Reference proteome</keyword>
<dbReference type="EMBL" id="LDSL01000050">
    <property type="protein sequence ID" value="KTT23326.1"/>
    <property type="molecule type" value="Genomic_DNA"/>
</dbReference>
<evidence type="ECO:0000256" key="1">
    <source>
        <dbReference type="SAM" id="Phobius"/>
    </source>
</evidence>
<accession>A0A147H0Z5</accession>
<dbReference type="InterPro" id="IPR008407">
    <property type="entry name" value="Brnchd-chn_aa_trnsp_AzlD"/>
</dbReference>
<evidence type="ECO:0000313" key="3">
    <source>
        <dbReference type="Proteomes" id="UP000072741"/>
    </source>
</evidence>
<sequence>MTDLHLWIAILALAGVTVLTRGVFLLPRREPRLPGWLASGLRHAPLAALMAVVVPEVLRGSASAAVAPGWHDPRWLAVAVSVAWFCWRRGVTGPVVVGTVTLLLLRGLGMAG</sequence>
<name>A0A147H0Z5_9BURK</name>
<evidence type="ECO:0000313" key="2">
    <source>
        <dbReference type="EMBL" id="KTT23326.1"/>
    </source>
</evidence>
<keyword evidence="1" id="KW-0472">Membrane</keyword>
<keyword evidence="1" id="KW-1133">Transmembrane helix</keyword>
<dbReference type="AlphaFoldDB" id="A0A147H0Z5"/>
<comment type="caution">
    <text evidence="2">The sequence shown here is derived from an EMBL/GenBank/DDBJ whole genome shotgun (WGS) entry which is preliminary data.</text>
</comment>
<reference evidence="2 3" key="1">
    <citation type="journal article" date="2016" name="Front. Microbiol.">
        <title>Genomic Resource of Rice Seed Associated Bacteria.</title>
        <authorList>
            <person name="Midha S."/>
            <person name="Bansal K."/>
            <person name="Sharma S."/>
            <person name="Kumar N."/>
            <person name="Patil P.P."/>
            <person name="Chaudhry V."/>
            <person name="Patil P.B."/>
        </authorList>
    </citation>
    <scope>NUCLEOTIDE SEQUENCE [LARGE SCALE GENOMIC DNA]</scope>
    <source>
        <strain evidence="2 3">NS331</strain>
    </source>
</reference>
<dbReference type="Proteomes" id="UP000072741">
    <property type="component" value="Unassembled WGS sequence"/>
</dbReference>
<evidence type="ECO:0008006" key="4">
    <source>
        <dbReference type="Google" id="ProtNLM"/>
    </source>
</evidence>
<feature type="transmembrane region" description="Helical" evidence="1">
    <location>
        <begin position="6"/>
        <end position="26"/>
    </location>
</feature>
<organism evidence="2 3">
    <name type="scientific">Pseudacidovorax intermedius</name>
    <dbReference type="NCBI Taxonomy" id="433924"/>
    <lineage>
        <taxon>Bacteria</taxon>
        <taxon>Pseudomonadati</taxon>
        <taxon>Pseudomonadota</taxon>
        <taxon>Betaproteobacteria</taxon>
        <taxon>Burkholderiales</taxon>
        <taxon>Comamonadaceae</taxon>
        <taxon>Pseudacidovorax</taxon>
    </lineage>
</organism>
<keyword evidence="1" id="KW-0812">Transmembrane</keyword>
<gene>
    <name evidence="2" type="ORF">NS331_07420</name>
</gene>
<proteinExistence type="predicted"/>
<dbReference type="OrthoDB" id="515103at2"/>
<protein>
    <recommendedName>
        <fullName evidence="4">Branched-subunit amino acid transport protein</fullName>
    </recommendedName>
</protein>